<dbReference type="InterPro" id="IPR000835">
    <property type="entry name" value="HTH_MarR-typ"/>
</dbReference>
<accession>A0A934NG32</accession>
<dbReference type="Gene3D" id="1.10.10.10">
    <property type="entry name" value="Winged helix-like DNA-binding domain superfamily/Winged helix DNA-binding domain"/>
    <property type="match status" value="1"/>
</dbReference>
<dbReference type="SMART" id="SM00347">
    <property type="entry name" value="HTH_MARR"/>
    <property type="match status" value="1"/>
</dbReference>
<gene>
    <name evidence="3" type="ORF">JF888_00110</name>
</gene>
<feature type="domain" description="HTH marR-type" evidence="2">
    <location>
        <begin position="10"/>
        <end position="148"/>
    </location>
</feature>
<evidence type="ECO:0000259" key="2">
    <source>
        <dbReference type="PROSITE" id="PS50995"/>
    </source>
</evidence>
<protein>
    <submittedName>
        <fullName evidence="3">MarR family transcriptional regulator</fullName>
    </submittedName>
</protein>
<dbReference type="InterPro" id="IPR039422">
    <property type="entry name" value="MarR/SlyA-like"/>
</dbReference>
<dbReference type="SUPFAM" id="SSF46785">
    <property type="entry name" value="Winged helix' DNA-binding domain"/>
    <property type="match status" value="1"/>
</dbReference>
<evidence type="ECO:0000313" key="3">
    <source>
        <dbReference type="EMBL" id="MBJ7601597.1"/>
    </source>
</evidence>
<reference evidence="3 4" key="1">
    <citation type="submission" date="2020-10" db="EMBL/GenBank/DDBJ databases">
        <title>Ca. Dormibacterota MAGs.</title>
        <authorList>
            <person name="Montgomery K."/>
        </authorList>
    </citation>
    <scope>NUCLEOTIDE SEQUENCE [LARGE SCALE GENOMIC DNA]</scope>
    <source>
        <strain evidence="3">SC8811_S16_3</strain>
    </source>
</reference>
<evidence type="ECO:0000256" key="1">
    <source>
        <dbReference type="SAM" id="MobiDB-lite"/>
    </source>
</evidence>
<dbReference type="GO" id="GO:0006950">
    <property type="term" value="P:response to stress"/>
    <property type="evidence" value="ECO:0007669"/>
    <property type="project" value="TreeGrafter"/>
</dbReference>
<dbReference type="Proteomes" id="UP000620075">
    <property type="component" value="Unassembled WGS sequence"/>
</dbReference>
<dbReference type="AlphaFoldDB" id="A0A934NG32"/>
<feature type="compositionally biased region" description="Polar residues" evidence="1">
    <location>
        <begin position="158"/>
        <end position="168"/>
    </location>
</feature>
<dbReference type="InterPro" id="IPR036388">
    <property type="entry name" value="WH-like_DNA-bd_sf"/>
</dbReference>
<dbReference type="RefSeq" id="WP_338175949.1">
    <property type="nucleotide sequence ID" value="NZ_JAEKNQ010000001.1"/>
</dbReference>
<comment type="caution">
    <text evidence="3">The sequence shown here is derived from an EMBL/GenBank/DDBJ whole genome shotgun (WGS) entry which is preliminary data.</text>
</comment>
<dbReference type="PANTHER" id="PTHR33164">
    <property type="entry name" value="TRANSCRIPTIONAL REGULATOR, MARR FAMILY"/>
    <property type="match status" value="1"/>
</dbReference>
<evidence type="ECO:0000313" key="4">
    <source>
        <dbReference type="Proteomes" id="UP000620075"/>
    </source>
</evidence>
<feature type="region of interest" description="Disordered" evidence="1">
    <location>
        <begin position="156"/>
        <end position="179"/>
    </location>
</feature>
<dbReference type="InterPro" id="IPR036390">
    <property type="entry name" value="WH_DNA-bd_sf"/>
</dbReference>
<proteinExistence type="predicted"/>
<dbReference type="EMBL" id="JAEKNQ010000001">
    <property type="protein sequence ID" value="MBJ7601597.1"/>
    <property type="molecule type" value="Genomic_DNA"/>
</dbReference>
<dbReference type="PROSITE" id="PS50995">
    <property type="entry name" value="HTH_MARR_2"/>
    <property type="match status" value="1"/>
</dbReference>
<dbReference type="GO" id="GO:0003700">
    <property type="term" value="F:DNA-binding transcription factor activity"/>
    <property type="evidence" value="ECO:0007669"/>
    <property type="project" value="InterPro"/>
</dbReference>
<organism evidence="3 4">
    <name type="scientific">Candidatus Dormiibacter inghamiae</name>
    <dbReference type="NCBI Taxonomy" id="3127013"/>
    <lineage>
        <taxon>Bacteria</taxon>
        <taxon>Bacillati</taxon>
        <taxon>Candidatus Dormiibacterota</taxon>
        <taxon>Candidatus Dormibacteria</taxon>
        <taxon>Candidatus Dormibacterales</taxon>
        <taxon>Candidatus Dormibacteraceae</taxon>
        <taxon>Candidatus Dormiibacter</taxon>
    </lineage>
</organism>
<name>A0A934NG32_9BACT</name>
<dbReference type="Pfam" id="PF01047">
    <property type="entry name" value="MarR"/>
    <property type="match status" value="1"/>
</dbReference>
<sequence length="179" mass="19772">MQRSLPPTALEEVLLHLRMMATEVDAVSGAAAEHMSLNRTELRALHCLRAMGDSATAGDLARMLALTTGATTRVIDGLVDHGHAQRMPDAQDRRRTVVVLTPSVKAQLKVLFVPLGEEMRRELREMNIEDDALAAMSRVLDVARRLMREHTHRLHHSALSTTVSQGLSVGTDDHSSERQ</sequence>
<dbReference type="PANTHER" id="PTHR33164:SF106">
    <property type="entry name" value="TRANSCRIPTIONAL REGULATORY PROTEIN"/>
    <property type="match status" value="1"/>
</dbReference>